<dbReference type="EMBL" id="CAKOFQ010007026">
    <property type="protein sequence ID" value="CAH1987762.1"/>
    <property type="molecule type" value="Genomic_DNA"/>
</dbReference>
<keyword evidence="2" id="KW-1185">Reference proteome</keyword>
<gene>
    <name evidence="1" type="ORF">ACAOBT_LOCUS18046</name>
</gene>
<sequence>MVKICMYRTDMDHHMDHMDHSQHTLHDHANHEMQTILFEQWHFETAGGSTCFGKHTITCNIERWRYRTKTRPQKNRRLCSRRC</sequence>
<dbReference type="OrthoDB" id="161814at2759"/>
<accession>A0A9P0PKN1</accession>
<comment type="caution">
    <text evidence="1">The sequence shown here is derived from an EMBL/GenBank/DDBJ whole genome shotgun (WGS) entry which is preliminary data.</text>
</comment>
<proteinExistence type="predicted"/>
<evidence type="ECO:0000313" key="2">
    <source>
        <dbReference type="Proteomes" id="UP001152888"/>
    </source>
</evidence>
<organism evidence="1 2">
    <name type="scientific">Acanthoscelides obtectus</name>
    <name type="common">Bean weevil</name>
    <name type="synonym">Bruchus obtectus</name>
    <dbReference type="NCBI Taxonomy" id="200917"/>
    <lineage>
        <taxon>Eukaryota</taxon>
        <taxon>Metazoa</taxon>
        <taxon>Ecdysozoa</taxon>
        <taxon>Arthropoda</taxon>
        <taxon>Hexapoda</taxon>
        <taxon>Insecta</taxon>
        <taxon>Pterygota</taxon>
        <taxon>Neoptera</taxon>
        <taxon>Endopterygota</taxon>
        <taxon>Coleoptera</taxon>
        <taxon>Polyphaga</taxon>
        <taxon>Cucujiformia</taxon>
        <taxon>Chrysomeloidea</taxon>
        <taxon>Chrysomelidae</taxon>
        <taxon>Bruchinae</taxon>
        <taxon>Bruchini</taxon>
        <taxon>Acanthoscelides</taxon>
    </lineage>
</organism>
<dbReference type="Proteomes" id="UP001152888">
    <property type="component" value="Unassembled WGS sequence"/>
</dbReference>
<protein>
    <submittedName>
        <fullName evidence="1">Uncharacterized protein</fullName>
    </submittedName>
</protein>
<reference evidence="1" key="1">
    <citation type="submission" date="2022-03" db="EMBL/GenBank/DDBJ databases">
        <authorList>
            <person name="Sayadi A."/>
        </authorList>
    </citation>
    <scope>NUCLEOTIDE SEQUENCE</scope>
</reference>
<dbReference type="AlphaFoldDB" id="A0A9P0PKN1"/>
<name>A0A9P0PKN1_ACAOB</name>
<evidence type="ECO:0000313" key="1">
    <source>
        <dbReference type="EMBL" id="CAH1987762.1"/>
    </source>
</evidence>